<evidence type="ECO:0000256" key="1">
    <source>
        <dbReference type="SAM" id="Phobius"/>
    </source>
</evidence>
<keyword evidence="2" id="KW-0675">Receptor</keyword>
<dbReference type="OrthoDB" id="7549866at2759"/>
<evidence type="ECO:0000313" key="3">
    <source>
        <dbReference type="Proteomes" id="UP000036403"/>
    </source>
</evidence>
<accession>A0A0J7JYQ2</accession>
<feature type="transmembrane region" description="Helical" evidence="1">
    <location>
        <begin position="89"/>
        <end position="114"/>
    </location>
</feature>
<keyword evidence="1" id="KW-1133">Transmembrane helix</keyword>
<dbReference type="PaxDb" id="67767-A0A0J7JYQ2"/>
<dbReference type="EMBL" id="LBMM01020780">
    <property type="protein sequence ID" value="KMQ83212.1"/>
    <property type="molecule type" value="Genomic_DNA"/>
</dbReference>
<gene>
    <name evidence="2" type="ORF">RF55_20632</name>
</gene>
<proteinExistence type="predicted"/>
<dbReference type="AlphaFoldDB" id="A0A0J7JYQ2"/>
<keyword evidence="1" id="KW-0812">Transmembrane</keyword>
<reference evidence="2 3" key="1">
    <citation type="submission" date="2015-04" db="EMBL/GenBank/DDBJ databases">
        <title>Lasius niger genome sequencing.</title>
        <authorList>
            <person name="Konorov E.A."/>
            <person name="Nikitin M.A."/>
            <person name="Kirill M.V."/>
            <person name="Chang P."/>
        </authorList>
    </citation>
    <scope>NUCLEOTIDE SEQUENCE [LARGE SCALE GENOMIC DNA]</scope>
    <source>
        <tissue evidence="2">Whole</tissue>
    </source>
</reference>
<keyword evidence="1" id="KW-0472">Membrane</keyword>
<protein>
    <submittedName>
        <fullName evidence="2">Odorant receptor 157</fullName>
    </submittedName>
</protein>
<evidence type="ECO:0000313" key="2">
    <source>
        <dbReference type="EMBL" id="KMQ83212.1"/>
    </source>
</evidence>
<sequence>MKCLLEELQNIYNELTDENEINIIRKYGKYAKRYTAALILNLLTVCIIHSKCSAVVGIFSAPVLLLYPFWPYFFDILLSINESRSHPRLLSVTDLMVAILATRTILMVLELYAYGIFRIISYRIAQAMAVDALRKDSPQNKNLIYKKLIHAVDMHREAMK</sequence>
<comment type="caution">
    <text evidence="2">The sequence shown here is derived from an EMBL/GenBank/DDBJ whole genome shotgun (WGS) entry which is preliminary data.</text>
</comment>
<name>A0A0J7JYQ2_LASNI</name>
<dbReference type="Proteomes" id="UP000036403">
    <property type="component" value="Unassembled WGS sequence"/>
</dbReference>
<feature type="transmembrane region" description="Helical" evidence="1">
    <location>
        <begin position="36"/>
        <end position="69"/>
    </location>
</feature>
<keyword evidence="3" id="KW-1185">Reference proteome</keyword>
<organism evidence="2 3">
    <name type="scientific">Lasius niger</name>
    <name type="common">Black garden ant</name>
    <dbReference type="NCBI Taxonomy" id="67767"/>
    <lineage>
        <taxon>Eukaryota</taxon>
        <taxon>Metazoa</taxon>
        <taxon>Ecdysozoa</taxon>
        <taxon>Arthropoda</taxon>
        <taxon>Hexapoda</taxon>
        <taxon>Insecta</taxon>
        <taxon>Pterygota</taxon>
        <taxon>Neoptera</taxon>
        <taxon>Endopterygota</taxon>
        <taxon>Hymenoptera</taxon>
        <taxon>Apocrita</taxon>
        <taxon>Aculeata</taxon>
        <taxon>Formicoidea</taxon>
        <taxon>Formicidae</taxon>
        <taxon>Formicinae</taxon>
        <taxon>Lasius</taxon>
        <taxon>Lasius</taxon>
    </lineage>
</organism>